<dbReference type="EMBL" id="CP098755">
    <property type="protein sequence ID" value="USG65162.1"/>
    <property type="molecule type" value="Genomic_DNA"/>
</dbReference>
<organism evidence="2 3">
    <name type="scientific">Brevibacillus ruminantium</name>
    <dbReference type="NCBI Taxonomy" id="2950604"/>
    <lineage>
        <taxon>Bacteria</taxon>
        <taxon>Bacillati</taxon>
        <taxon>Bacillota</taxon>
        <taxon>Bacilli</taxon>
        <taxon>Bacillales</taxon>
        <taxon>Paenibacillaceae</taxon>
        <taxon>Brevibacillus</taxon>
    </lineage>
</organism>
<evidence type="ECO:0000313" key="2">
    <source>
        <dbReference type="EMBL" id="USG65162.1"/>
    </source>
</evidence>
<accession>A0ABY4WGK7</accession>
<keyword evidence="3" id="KW-1185">Reference proteome</keyword>
<keyword evidence="1" id="KW-0472">Membrane</keyword>
<evidence type="ECO:0000256" key="1">
    <source>
        <dbReference type="SAM" id="Phobius"/>
    </source>
</evidence>
<feature type="transmembrane region" description="Helical" evidence="1">
    <location>
        <begin position="20"/>
        <end position="43"/>
    </location>
</feature>
<keyword evidence="1" id="KW-0812">Transmembrane</keyword>
<sequence>MQPRFKDVEVNGRKFRIKKFSARVGSFMVVKLTAILAPMIAALKPNLKAISTEDVDLEDIDVTEIAGIVGHLGNIPEKDFAYIQDQALRVCYELLPAGPAQVLDDNGSFGVSDLEDDTVTIMTLTAHALGFNLTSFFQGSGLGGLVGGLISSRQD</sequence>
<dbReference type="Pfam" id="PF21822">
    <property type="entry name" value="Phage_TAC_15"/>
    <property type="match status" value="1"/>
</dbReference>
<dbReference type="InterPro" id="IPR049156">
    <property type="entry name" value="Phage_chap_TAC_15-like"/>
</dbReference>
<protein>
    <submittedName>
        <fullName evidence="2">Uncharacterized protein</fullName>
    </submittedName>
</protein>
<dbReference type="Proteomes" id="UP001056500">
    <property type="component" value="Chromosome"/>
</dbReference>
<reference evidence="2" key="1">
    <citation type="submission" date="2022-06" db="EMBL/GenBank/DDBJ databases">
        <title>Genome sequencing of Brevibacillus sp. BB3-R1.</title>
        <authorList>
            <person name="Heo J."/>
            <person name="Lee D."/>
            <person name="Won M."/>
            <person name="Han B.-H."/>
            <person name="Hong S.-B."/>
            <person name="Kwon S.-W."/>
        </authorList>
    </citation>
    <scope>NUCLEOTIDE SEQUENCE</scope>
    <source>
        <strain evidence="2">BB3-R1</strain>
    </source>
</reference>
<dbReference type="RefSeq" id="WP_251872266.1">
    <property type="nucleotide sequence ID" value="NZ_CP098755.1"/>
</dbReference>
<name>A0ABY4WGK7_9BACL</name>
<keyword evidence="1" id="KW-1133">Transmembrane helix</keyword>
<gene>
    <name evidence="2" type="ORF">NDK47_24065</name>
</gene>
<proteinExistence type="predicted"/>
<evidence type="ECO:0000313" key="3">
    <source>
        <dbReference type="Proteomes" id="UP001056500"/>
    </source>
</evidence>